<evidence type="ECO:0000313" key="1">
    <source>
        <dbReference type="EMBL" id="QOL51899.1"/>
    </source>
</evidence>
<name>A0A7L9UBU4_9BURK</name>
<reference evidence="1 2" key="1">
    <citation type="submission" date="2020-10" db="EMBL/GenBank/DDBJ databases">
        <title>Genome sequencing of Massilia sp. LPB0304.</title>
        <authorList>
            <person name="Kim J."/>
        </authorList>
    </citation>
    <scope>NUCLEOTIDE SEQUENCE [LARGE SCALE GENOMIC DNA]</scope>
    <source>
        <strain evidence="1 2">LPB0304</strain>
    </source>
</reference>
<dbReference type="Proteomes" id="UP000593875">
    <property type="component" value="Chromosome"/>
</dbReference>
<proteinExistence type="predicted"/>
<keyword evidence="2" id="KW-1185">Reference proteome</keyword>
<evidence type="ECO:0000313" key="2">
    <source>
        <dbReference type="Proteomes" id="UP000593875"/>
    </source>
</evidence>
<dbReference type="KEGG" id="mlir:LPB04_06390"/>
<organism evidence="1 2">
    <name type="scientific">Massilia litorea</name>
    <dbReference type="NCBI Taxonomy" id="2769491"/>
    <lineage>
        <taxon>Bacteria</taxon>
        <taxon>Pseudomonadati</taxon>
        <taxon>Pseudomonadota</taxon>
        <taxon>Betaproteobacteria</taxon>
        <taxon>Burkholderiales</taxon>
        <taxon>Oxalobacteraceae</taxon>
        <taxon>Telluria group</taxon>
        <taxon>Massilia</taxon>
    </lineage>
</organism>
<gene>
    <name evidence="1" type="ORF">LPB04_06390</name>
</gene>
<protein>
    <submittedName>
        <fullName evidence="1">DUF2750 domain-containing protein</fullName>
    </submittedName>
</protein>
<dbReference type="AlphaFoldDB" id="A0A7L9UBU4"/>
<sequence length="158" mass="17972">MCKSAARSRRFLYPAWTPCQTDKPMDASETSSVVNLPKQLRYEHFIRRVADTGRVWGLVRDGWAIGKTDDGALVFPLWPTGELAQQCAVLEWEGYVPQEFDLQELFDELLPQIEADGILPGITYTPDEYGLTPSHTQLRADLQARLRQRAFSRNDSAE</sequence>
<dbReference type="Pfam" id="PF11042">
    <property type="entry name" value="DUF2750"/>
    <property type="match status" value="1"/>
</dbReference>
<dbReference type="InterPro" id="IPR021284">
    <property type="entry name" value="DUF2750"/>
</dbReference>
<accession>A0A7L9UBU4</accession>
<dbReference type="EMBL" id="CP062941">
    <property type="protein sequence ID" value="QOL51899.1"/>
    <property type="molecule type" value="Genomic_DNA"/>
</dbReference>